<evidence type="ECO:0000313" key="3">
    <source>
        <dbReference type="Proteomes" id="UP000234456"/>
    </source>
</evidence>
<evidence type="ECO:0000256" key="1">
    <source>
        <dbReference type="SAM" id="MobiDB-lite"/>
    </source>
</evidence>
<dbReference type="RefSeq" id="WP_102064908.1">
    <property type="nucleotide sequence ID" value="NZ_PKQE01000001.1"/>
</dbReference>
<proteinExistence type="predicted"/>
<feature type="region of interest" description="Disordered" evidence="1">
    <location>
        <begin position="1"/>
        <end position="45"/>
    </location>
</feature>
<accession>A0A2N4TXS8</accession>
<dbReference type="AlphaFoldDB" id="A0A2N4TXS8"/>
<evidence type="ECO:0000313" key="2">
    <source>
        <dbReference type="EMBL" id="PLC44497.1"/>
    </source>
</evidence>
<dbReference type="EMBL" id="PKQE01000001">
    <property type="protein sequence ID" value="PLC44497.1"/>
    <property type="molecule type" value="Genomic_DNA"/>
</dbReference>
<protein>
    <submittedName>
        <fullName evidence="2">Uncharacterized protein</fullName>
    </submittedName>
</protein>
<reference evidence="2 3" key="1">
    <citation type="submission" date="2017-12" db="EMBL/GenBank/DDBJ databases">
        <title>Draft genome sequence of Ralstonia pickettii 52.</title>
        <authorList>
            <person name="Zheng B."/>
        </authorList>
    </citation>
    <scope>NUCLEOTIDE SEQUENCE [LARGE SCALE GENOMIC DNA]</scope>
    <source>
        <strain evidence="2 3">52</strain>
    </source>
</reference>
<dbReference type="Proteomes" id="UP000234456">
    <property type="component" value="Unassembled WGS sequence"/>
</dbReference>
<gene>
    <name evidence="2" type="ORF">C0Q88_07405</name>
</gene>
<comment type="caution">
    <text evidence="2">The sequence shown here is derived from an EMBL/GenBank/DDBJ whole genome shotgun (WGS) entry which is preliminary data.</text>
</comment>
<sequence length="94" mass="10303">MSNVLAFPNRRVAPVESIEEPEATSVEPIEALPVREPDAEQATSPVPKVLLPLPVFERMLGALTFYARAGFDHGREARSALGEFTPHHQPQESA</sequence>
<name>A0A2N4TXS8_RALPI</name>
<organism evidence="2 3">
    <name type="scientific">Ralstonia pickettii</name>
    <name type="common">Burkholderia pickettii</name>
    <dbReference type="NCBI Taxonomy" id="329"/>
    <lineage>
        <taxon>Bacteria</taxon>
        <taxon>Pseudomonadati</taxon>
        <taxon>Pseudomonadota</taxon>
        <taxon>Betaproteobacteria</taxon>
        <taxon>Burkholderiales</taxon>
        <taxon>Burkholderiaceae</taxon>
        <taxon>Ralstonia</taxon>
    </lineage>
</organism>